<dbReference type="Proteomes" id="UP000236370">
    <property type="component" value="Unassembled WGS sequence"/>
</dbReference>
<gene>
    <name evidence="2" type="ORF">CK820_G0042860</name>
</gene>
<keyword evidence="1" id="KW-0812">Transmembrane</keyword>
<name>A0A2J8JZW3_PANTR</name>
<dbReference type="EMBL" id="NBAG03000406">
    <property type="protein sequence ID" value="PNI28299.1"/>
    <property type="molecule type" value="Genomic_DNA"/>
</dbReference>
<evidence type="ECO:0000313" key="3">
    <source>
        <dbReference type="EMBL" id="PNI28299.1"/>
    </source>
</evidence>
<organism evidence="2 4">
    <name type="scientific">Pan troglodytes</name>
    <name type="common">Chimpanzee</name>
    <dbReference type="NCBI Taxonomy" id="9598"/>
    <lineage>
        <taxon>Eukaryota</taxon>
        <taxon>Metazoa</taxon>
        <taxon>Chordata</taxon>
        <taxon>Craniata</taxon>
        <taxon>Vertebrata</taxon>
        <taxon>Euteleostomi</taxon>
        <taxon>Mammalia</taxon>
        <taxon>Eutheria</taxon>
        <taxon>Euarchontoglires</taxon>
        <taxon>Primates</taxon>
        <taxon>Haplorrhini</taxon>
        <taxon>Catarrhini</taxon>
        <taxon>Hominidae</taxon>
        <taxon>Pan</taxon>
    </lineage>
</organism>
<evidence type="ECO:0000313" key="4">
    <source>
        <dbReference type="Proteomes" id="UP000236370"/>
    </source>
</evidence>
<protein>
    <submittedName>
        <fullName evidence="2">PTPN2 isoform 10</fullName>
    </submittedName>
    <submittedName>
        <fullName evidence="3">PTPN2 isoform 13</fullName>
    </submittedName>
</protein>
<dbReference type="SMR" id="A0A2J8JZW3"/>
<evidence type="ECO:0000313" key="2">
    <source>
        <dbReference type="EMBL" id="PNI28297.1"/>
    </source>
</evidence>
<comment type="caution">
    <text evidence="2">The sequence shown here is derived from an EMBL/GenBank/DDBJ whole genome shotgun (WGS) entry which is preliminary data.</text>
</comment>
<accession>A0A2J8JZW3</accession>
<sequence length="42" mass="5153">MPTTIEREFEELDTQRRWQPLYLMITVVLNCKMLRMIILMPV</sequence>
<keyword evidence="1" id="KW-0472">Membrane</keyword>
<dbReference type="EMBL" id="NBAG03000406">
    <property type="protein sequence ID" value="PNI28297.1"/>
    <property type="molecule type" value="Genomic_DNA"/>
</dbReference>
<keyword evidence="1" id="KW-1133">Transmembrane helix</keyword>
<feature type="transmembrane region" description="Helical" evidence="1">
    <location>
        <begin position="21"/>
        <end position="40"/>
    </location>
</feature>
<reference evidence="2 4" key="1">
    <citation type="submission" date="2017-12" db="EMBL/GenBank/DDBJ databases">
        <title>High-resolution comparative analysis of great ape genomes.</title>
        <authorList>
            <person name="Pollen A."/>
            <person name="Hastie A."/>
            <person name="Hormozdiari F."/>
            <person name="Dougherty M."/>
            <person name="Liu R."/>
            <person name="Chaisson M."/>
            <person name="Hoppe E."/>
            <person name="Hill C."/>
            <person name="Pang A."/>
            <person name="Hillier L."/>
            <person name="Baker C."/>
            <person name="Armstrong J."/>
            <person name="Shendure J."/>
            <person name="Paten B."/>
            <person name="Wilson R."/>
            <person name="Chao H."/>
            <person name="Schneider V."/>
            <person name="Ventura M."/>
            <person name="Kronenberg Z."/>
            <person name="Murali S."/>
            <person name="Gordon D."/>
            <person name="Cantsilieris S."/>
            <person name="Munson K."/>
            <person name="Nelson B."/>
            <person name="Raja A."/>
            <person name="Underwood J."/>
            <person name="Diekhans M."/>
            <person name="Fiddes I."/>
            <person name="Haussler D."/>
            <person name="Eichler E."/>
        </authorList>
    </citation>
    <scope>NUCLEOTIDE SEQUENCE [LARGE SCALE GENOMIC DNA]</scope>
    <source>
        <strain evidence="2">Yerkes chimp pedigree #C0471</strain>
        <tissue evidence="2">Blood</tissue>
    </source>
</reference>
<evidence type="ECO:0000256" key="1">
    <source>
        <dbReference type="SAM" id="Phobius"/>
    </source>
</evidence>
<dbReference type="AlphaFoldDB" id="A0A2J8JZW3"/>
<proteinExistence type="predicted"/>